<reference evidence="2 3" key="1">
    <citation type="submission" date="2018-08" db="EMBL/GenBank/DDBJ databases">
        <title>Genome and evolution of the arbuscular mycorrhizal fungus Diversispora epigaea (formerly Glomus versiforme) and its bacterial endosymbionts.</title>
        <authorList>
            <person name="Sun X."/>
            <person name="Fei Z."/>
            <person name="Harrison M."/>
        </authorList>
    </citation>
    <scope>NUCLEOTIDE SEQUENCE [LARGE SCALE GENOMIC DNA]</scope>
    <source>
        <strain evidence="2 3">IT104</strain>
    </source>
</reference>
<comment type="caution">
    <text evidence="2">The sequence shown here is derived from an EMBL/GenBank/DDBJ whole genome shotgun (WGS) entry which is preliminary data.</text>
</comment>
<feature type="compositionally biased region" description="Basic residues" evidence="1">
    <location>
        <begin position="1"/>
        <end position="17"/>
    </location>
</feature>
<gene>
    <name evidence="2" type="ORF">Glove_423g80</name>
</gene>
<protein>
    <recommendedName>
        <fullName evidence="4">Restriction endonuclease domain-containing protein</fullName>
    </recommendedName>
</protein>
<proteinExistence type="predicted"/>
<dbReference type="OrthoDB" id="2364950at2759"/>
<evidence type="ECO:0000313" key="3">
    <source>
        <dbReference type="Proteomes" id="UP000266861"/>
    </source>
</evidence>
<keyword evidence="3" id="KW-1185">Reference proteome</keyword>
<accession>A0A397GUR7</accession>
<evidence type="ECO:0008006" key="4">
    <source>
        <dbReference type="Google" id="ProtNLM"/>
    </source>
</evidence>
<name>A0A397GUR7_9GLOM</name>
<dbReference type="Proteomes" id="UP000266861">
    <property type="component" value="Unassembled WGS sequence"/>
</dbReference>
<sequence>MFHKVSKKIQKKFRHPKLPKEPLEENRLPFKIGSNISIKNYNKFLESQESSGYKFEYNDGEVFIEDMSTPDHEYVVALLQDYFKIPNENVIIDPPIDVMGSPSHPSPNANGLVIEPDIAVYPSETYVPTPNSGPTYLGPPPSDTGGNPHARIICEIAVSQKILSLERKCTLWMMQQYVRCVLGIKLYDSRTTRNAHGKFNRSMEAKLWRQGMPTLRWDFGTLQKGNDNPTGCNAPDIPAYLITIPINYVFWDPPIPAIGYVPLAAPSNC</sequence>
<evidence type="ECO:0000313" key="2">
    <source>
        <dbReference type="EMBL" id="RHZ54771.1"/>
    </source>
</evidence>
<dbReference type="AlphaFoldDB" id="A0A397GUR7"/>
<dbReference type="EMBL" id="PQFF01000374">
    <property type="protein sequence ID" value="RHZ54771.1"/>
    <property type="molecule type" value="Genomic_DNA"/>
</dbReference>
<evidence type="ECO:0000256" key="1">
    <source>
        <dbReference type="SAM" id="MobiDB-lite"/>
    </source>
</evidence>
<organism evidence="2 3">
    <name type="scientific">Diversispora epigaea</name>
    <dbReference type="NCBI Taxonomy" id="1348612"/>
    <lineage>
        <taxon>Eukaryota</taxon>
        <taxon>Fungi</taxon>
        <taxon>Fungi incertae sedis</taxon>
        <taxon>Mucoromycota</taxon>
        <taxon>Glomeromycotina</taxon>
        <taxon>Glomeromycetes</taxon>
        <taxon>Diversisporales</taxon>
        <taxon>Diversisporaceae</taxon>
        <taxon>Diversispora</taxon>
    </lineage>
</organism>
<feature type="region of interest" description="Disordered" evidence="1">
    <location>
        <begin position="1"/>
        <end position="20"/>
    </location>
</feature>